<dbReference type="GO" id="GO:0032259">
    <property type="term" value="P:methylation"/>
    <property type="evidence" value="ECO:0007669"/>
    <property type="project" value="UniProtKB-KW"/>
</dbReference>
<dbReference type="CDD" id="cd02440">
    <property type="entry name" value="AdoMet_MTases"/>
    <property type="match status" value="1"/>
</dbReference>
<dbReference type="InParanoid" id="A0A0V0Q9L6"/>
<dbReference type="PANTHER" id="PTHR12753:SF0">
    <property type="entry name" value="ALPHA N-TERMINAL PROTEIN METHYLTRANSFERASE 1"/>
    <property type="match status" value="1"/>
</dbReference>
<evidence type="ECO:0000256" key="5">
    <source>
        <dbReference type="ARBA" id="ARBA00039112"/>
    </source>
</evidence>
<evidence type="ECO:0000256" key="11">
    <source>
        <dbReference type="PIRSR" id="PIRSR016958-1"/>
    </source>
</evidence>
<comment type="catalytic activity">
    <reaction evidence="8">
        <text>N-terminal L-seryl-L-prolyl-L-lysyl-[protein] + 3 S-adenosyl-L-methionine = N-terminal N,N,N-trimethyl-L-seryl-L-prolyl-L-lysyl-[protein] + 3 S-adenosyl-L-homocysteine + 3 H(+)</text>
        <dbReference type="Rhea" id="RHEA:54724"/>
        <dbReference type="Rhea" id="RHEA-COMP:13789"/>
        <dbReference type="Rhea" id="RHEA-COMP:13973"/>
        <dbReference type="ChEBI" id="CHEBI:15378"/>
        <dbReference type="ChEBI" id="CHEBI:57856"/>
        <dbReference type="ChEBI" id="CHEBI:59789"/>
        <dbReference type="ChEBI" id="CHEBI:138061"/>
        <dbReference type="ChEBI" id="CHEBI:138317"/>
        <dbReference type="EC" id="2.1.1.244"/>
    </reaction>
</comment>
<evidence type="ECO:0000256" key="9">
    <source>
        <dbReference type="ARBA" id="ARBA00047885"/>
    </source>
</evidence>
<keyword evidence="4 11" id="KW-0949">S-adenosyl-L-methionine</keyword>
<dbReference type="Proteomes" id="UP000054937">
    <property type="component" value="Unassembled WGS sequence"/>
</dbReference>
<dbReference type="InterPro" id="IPR008576">
    <property type="entry name" value="MeTrfase_NTM1"/>
</dbReference>
<dbReference type="OrthoDB" id="1298661at2759"/>
<comment type="catalytic activity">
    <reaction evidence="10">
        <text>N-terminal L-alanyl-L-prolyl-L-lysyl-[protein] + 3 S-adenosyl-L-methionine = N-terminal N,N,N-trimethyl-L-alanyl-L-prolyl-L-lysyl-[protein] + 3 S-adenosyl-L-homocysteine + 3 H(+)</text>
        <dbReference type="Rhea" id="RHEA:54712"/>
        <dbReference type="Rhea" id="RHEA-COMP:13785"/>
        <dbReference type="Rhea" id="RHEA-COMP:13971"/>
        <dbReference type="ChEBI" id="CHEBI:15378"/>
        <dbReference type="ChEBI" id="CHEBI:57856"/>
        <dbReference type="ChEBI" id="CHEBI:59789"/>
        <dbReference type="ChEBI" id="CHEBI:138057"/>
        <dbReference type="ChEBI" id="CHEBI:138315"/>
        <dbReference type="EC" id="2.1.1.244"/>
    </reaction>
</comment>
<dbReference type="Gene3D" id="3.40.50.150">
    <property type="entry name" value="Vaccinia Virus protein VP39"/>
    <property type="match status" value="1"/>
</dbReference>
<comment type="caution">
    <text evidence="13">The sequence shown here is derived from an EMBL/GenBank/DDBJ whole genome shotgun (WGS) entry which is preliminary data.</text>
</comment>
<keyword evidence="14" id="KW-1185">Reference proteome</keyword>
<keyword evidence="3" id="KW-0808">Transferase</keyword>
<gene>
    <name evidence="13" type="ORF">PPERSA_09449</name>
</gene>
<dbReference type="OMA" id="PVRMYCL"/>
<comment type="catalytic activity">
    <reaction evidence="9">
        <text>N-terminal L-prolyl-L-prolyl-L-lysyl-[protein] + 2 S-adenosyl-L-methionine = N-terminal N,N-dimethyl-L-prolyl-L-prolyl-L-lysyl-[protein] + 2 S-adenosyl-L-homocysteine + 2 H(+)</text>
        <dbReference type="Rhea" id="RHEA:54736"/>
        <dbReference type="Rhea" id="RHEA-COMP:13787"/>
        <dbReference type="Rhea" id="RHEA-COMP:13974"/>
        <dbReference type="ChEBI" id="CHEBI:15378"/>
        <dbReference type="ChEBI" id="CHEBI:57856"/>
        <dbReference type="ChEBI" id="CHEBI:59789"/>
        <dbReference type="ChEBI" id="CHEBI:138059"/>
        <dbReference type="ChEBI" id="CHEBI:138318"/>
        <dbReference type="EC" id="2.1.1.244"/>
    </reaction>
</comment>
<dbReference type="PIRSF" id="PIRSF016958">
    <property type="entry name" value="DUF858_MeTrfase_lik"/>
    <property type="match status" value="1"/>
</dbReference>
<keyword evidence="2" id="KW-0489">Methyltransferase</keyword>
<evidence type="ECO:0000313" key="14">
    <source>
        <dbReference type="Proteomes" id="UP000054937"/>
    </source>
</evidence>
<dbReference type="GO" id="GO:0071885">
    <property type="term" value="F:N-terminal protein N-methyltransferase activity"/>
    <property type="evidence" value="ECO:0007669"/>
    <property type="project" value="UniProtKB-EC"/>
</dbReference>
<evidence type="ECO:0000256" key="7">
    <source>
        <dbReference type="ARBA" id="ARBA00043129"/>
    </source>
</evidence>
<evidence type="ECO:0000256" key="2">
    <source>
        <dbReference type="ARBA" id="ARBA00022603"/>
    </source>
</evidence>
<dbReference type="EMBL" id="LDAU01000225">
    <property type="protein sequence ID" value="KRW98924.1"/>
    <property type="molecule type" value="Genomic_DNA"/>
</dbReference>
<comment type="similarity">
    <text evidence="1">Belongs to the methyltransferase superfamily. NTM1 family.</text>
</comment>
<dbReference type="SUPFAM" id="SSF53335">
    <property type="entry name" value="S-adenosyl-L-methionine-dependent methyltransferases"/>
    <property type="match status" value="1"/>
</dbReference>
<dbReference type="AlphaFoldDB" id="A0A0V0Q9L6"/>
<protein>
    <recommendedName>
        <fullName evidence="6">Alpha N-terminal protein methyltransferase 1</fullName>
        <ecNumber evidence="5">2.1.1.244</ecNumber>
    </recommendedName>
    <alternativeName>
        <fullName evidence="7">X-Pro-Lys N-terminal protein methyltransferase 1</fullName>
    </alternativeName>
</protein>
<evidence type="ECO:0000256" key="4">
    <source>
        <dbReference type="ARBA" id="ARBA00022691"/>
    </source>
</evidence>
<feature type="binding site" evidence="11">
    <location>
        <begin position="158"/>
        <end position="159"/>
    </location>
    <ligand>
        <name>S-adenosyl-L-methionine</name>
        <dbReference type="ChEBI" id="CHEBI:59789"/>
    </ligand>
</feature>
<feature type="binding site" evidence="11">
    <location>
        <position position="109"/>
    </location>
    <ligand>
        <name>S-adenosyl-L-methionine</name>
        <dbReference type="ChEBI" id="CHEBI:59789"/>
    </ligand>
</feature>
<dbReference type="EC" id="2.1.1.244" evidence="5"/>
<feature type="binding site" evidence="11">
    <location>
        <position position="114"/>
    </location>
    <ligand>
        <name>S-adenosyl-L-methionine</name>
        <dbReference type="ChEBI" id="CHEBI:59789"/>
    </ligand>
</feature>
<accession>A0A0V0Q9L6</accession>
<reference evidence="13 14" key="1">
    <citation type="journal article" date="2015" name="Sci. Rep.">
        <title>Genome of the facultative scuticociliatosis pathogen Pseudocohnilembus persalinus provides insight into its virulence through horizontal gene transfer.</title>
        <authorList>
            <person name="Xiong J."/>
            <person name="Wang G."/>
            <person name="Cheng J."/>
            <person name="Tian M."/>
            <person name="Pan X."/>
            <person name="Warren A."/>
            <person name="Jiang C."/>
            <person name="Yuan D."/>
            <person name="Miao W."/>
        </authorList>
    </citation>
    <scope>NUCLEOTIDE SEQUENCE [LARGE SCALE GENOMIC DNA]</scope>
    <source>
        <strain evidence="13">36N120E</strain>
    </source>
</reference>
<dbReference type="GO" id="GO:0005737">
    <property type="term" value="C:cytoplasm"/>
    <property type="evidence" value="ECO:0007669"/>
    <property type="project" value="TreeGrafter"/>
</dbReference>
<evidence type="ECO:0000256" key="8">
    <source>
        <dbReference type="ARBA" id="ARBA00047306"/>
    </source>
</evidence>
<evidence type="ECO:0000256" key="1">
    <source>
        <dbReference type="ARBA" id="ARBA00009059"/>
    </source>
</evidence>
<evidence type="ECO:0000256" key="10">
    <source>
        <dbReference type="ARBA" id="ARBA00048167"/>
    </source>
</evidence>
<name>A0A0V0Q9L6_PSEPJ</name>
<evidence type="ECO:0000256" key="12">
    <source>
        <dbReference type="SAM" id="MobiDB-lite"/>
    </source>
</evidence>
<organism evidence="13 14">
    <name type="scientific">Pseudocohnilembus persalinus</name>
    <name type="common">Ciliate</name>
    <dbReference type="NCBI Taxonomy" id="266149"/>
    <lineage>
        <taxon>Eukaryota</taxon>
        <taxon>Sar</taxon>
        <taxon>Alveolata</taxon>
        <taxon>Ciliophora</taxon>
        <taxon>Intramacronucleata</taxon>
        <taxon>Oligohymenophorea</taxon>
        <taxon>Scuticociliatia</taxon>
        <taxon>Philasterida</taxon>
        <taxon>Pseudocohnilembidae</taxon>
        <taxon>Pseudocohnilembus</taxon>
    </lineage>
</organism>
<sequence>MEQEDIQEQNNKFLQPGQDEHGTVYRDINDMWEKEIENKNNKNVQKPIGGLQNWYGKAAQYWENVESTVNGVLGGFDQLNEPDVKHSNKFLQELKQKLQYNNTRAIDMGAGIGRITKELLTKHFQTVDIVDQCKKYVDEAKNNYLKGFNIGHFIAQGLQEVDMPEKYDCIWVQWVSHHLTDTDFVTFLNKCKNSLNPNGFIVIKENHTKSGFLVDKEDYSVTRCEALYKEIFDKAGLQVVHESVQTDFPKELFMVKAYALIPK</sequence>
<feature type="binding site" evidence="11">
    <location>
        <position position="173"/>
    </location>
    <ligand>
        <name>S-adenosyl-L-methionine</name>
        <dbReference type="ChEBI" id="CHEBI:59789"/>
    </ligand>
</feature>
<dbReference type="PANTHER" id="PTHR12753">
    <property type="entry name" value="AD-003 - RELATED"/>
    <property type="match status" value="1"/>
</dbReference>
<proteinExistence type="inferred from homology"/>
<evidence type="ECO:0000256" key="3">
    <source>
        <dbReference type="ARBA" id="ARBA00022679"/>
    </source>
</evidence>
<dbReference type="Pfam" id="PF05891">
    <property type="entry name" value="Methyltransf_PK"/>
    <property type="match status" value="1"/>
</dbReference>
<evidence type="ECO:0000256" key="6">
    <source>
        <dbReference type="ARBA" id="ARBA00039449"/>
    </source>
</evidence>
<dbReference type="FunFam" id="3.40.50.150:FF:000245">
    <property type="entry name" value="Methyltransferase domain containing protein"/>
    <property type="match status" value="1"/>
</dbReference>
<dbReference type="InterPro" id="IPR029063">
    <property type="entry name" value="SAM-dependent_MTases_sf"/>
</dbReference>
<feature type="region of interest" description="Disordered" evidence="12">
    <location>
        <begin position="1"/>
        <end position="21"/>
    </location>
</feature>
<evidence type="ECO:0000313" key="13">
    <source>
        <dbReference type="EMBL" id="KRW98924.1"/>
    </source>
</evidence>